<proteinExistence type="inferred from homology"/>
<feature type="transmembrane region" description="Helical" evidence="6">
    <location>
        <begin position="88"/>
        <end position="106"/>
    </location>
</feature>
<dbReference type="Proteomes" id="UP000462621">
    <property type="component" value="Unassembled WGS sequence"/>
</dbReference>
<name>A0A7X4RTU7_9VIBR</name>
<feature type="domain" description="VTT" evidence="8">
    <location>
        <begin position="62"/>
        <end position="177"/>
    </location>
</feature>
<dbReference type="AlphaFoldDB" id="A0A7X4RTU7"/>
<keyword evidence="5 6" id="KW-0472">Membrane</keyword>
<dbReference type="GO" id="GO:0005886">
    <property type="term" value="C:plasma membrane"/>
    <property type="evidence" value="ECO:0007669"/>
    <property type="project" value="UniProtKB-SubCell"/>
</dbReference>
<feature type="transmembrane region" description="Helical" evidence="6">
    <location>
        <begin position="34"/>
        <end position="58"/>
    </location>
</feature>
<evidence type="ECO:0000256" key="5">
    <source>
        <dbReference type="ARBA" id="ARBA00023136"/>
    </source>
</evidence>
<reference evidence="9 10" key="1">
    <citation type="submission" date="2019-10" db="EMBL/GenBank/DDBJ databases">
        <title>Vibrio sp. nov. isolated from a shrimp pond.</title>
        <authorList>
            <person name="Gomez-Gil B."/>
            <person name="Enciso-Ibarra J."/>
            <person name="Enciso-Ibarra K."/>
            <person name="Bolan-Mejia C."/>
        </authorList>
    </citation>
    <scope>NUCLEOTIDE SEQUENCE [LARGE SCALE GENOMIC DNA]</scope>
    <source>
        <strain evidence="9 10">CAIM 722</strain>
    </source>
</reference>
<evidence type="ECO:0000256" key="2">
    <source>
        <dbReference type="ARBA" id="ARBA00022475"/>
    </source>
</evidence>
<dbReference type="EMBL" id="WEKT01000004">
    <property type="protein sequence ID" value="MZI92424.1"/>
    <property type="molecule type" value="Genomic_DNA"/>
</dbReference>
<feature type="transmembrane region" description="Helical" evidence="6">
    <location>
        <begin position="185"/>
        <end position="205"/>
    </location>
</feature>
<dbReference type="Pfam" id="PF09335">
    <property type="entry name" value="VTT_dom"/>
    <property type="match status" value="1"/>
</dbReference>
<feature type="transmembrane region" description="Helical" evidence="6">
    <location>
        <begin position="141"/>
        <end position="165"/>
    </location>
</feature>
<sequence>MKIFKILFLLLLCIAVYAASDSDIWQHIADKNWIANYVHQTGFSGLILLLSFGAVFTACGGPRQLIAFTFGFAFGSVSGTLLCLLSTLVGAVCTYTLASWVFRQALIKKMGRRYEKFKRFIEVQPFTKVLLLRTFPIGSNLFTNLLSGVTGIRLLSFMLASLLGYFPQTFIFALAGSGVGSASEWQLIVSILLGIVSMLLTHRLYRNYKQSTKSSDRLGDHSNV</sequence>
<evidence type="ECO:0000256" key="1">
    <source>
        <dbReference type="ARBA" id="ARBA00004651"/>
    </source>
</evidence>
<comment type="caution">
    <text evidence="6">Lacks conserved residue(s) required for the propagation of feature annotation.</text>
</comment>
<accession>A0A7X4RTU7</accession>
<comment type="caution">
    <text evidence="9">The sequence shown here is derived from an EMBL/GenBank/DDBJ whole genome shotgun (WGS) entry which is preliminary data.</text>
</comment>
<evidence type="ECO:0000256" key="4">
    <source>
        <dbReference type="ARBA" id="ARBA00022989"/>
    </source>
</evidence>
<evidence type="ECO:0000256" key="3">
    <source>
        <dbReference type="ARBA" id="ARBA00022692"/>
    </source>
</evidence>
<gene>
    <name evidence="9" type="ORF">F9817_04265</name>
</gene>
<evidence type="ECO:0000313" key="10">
    <source>
        <dbReference type="Proteomes" id="UP000462621"/>
    </source>
</evidence>
<keyword evidence="4 6" id="KW-1133">Transmembrane helix</keyword>
<feature type="chain" id="PRO_5030641885" description="TVP38/TMEM64 family membrane protein" evidence="7">
    <location>
        <begin position="19"/>
        <end position="224"/>
    </location>
</feature>
<evidence type="ECO:0000259" key="8">
    <source>
        <dbReference type="Pfam" id="PF09335"/>
    </source>
</evidence>
<evidence type="ECO:0000256" key="6">
    <source>
        <dbReference type="RuleBase" id="RU366058"/>
    </source>
</evidence>
<dbReference type="RefSeq" id="WP_161153723.1">
    <property type="nucleotide sequence ID" value="NZ_WEKT01000004.1"/>
</dbReference>
<keyword evidence="7" id="KW-0732">Signal</keyword>
<comment type="similarity">
    <text evidence="6">Belongs to the TVP38/TMEM64 family.</text>
</comment>
<dbReference type="PANTHER" id="PTHR12677">
    <property type="entry name" value="GOLGI APPARATUS MEMBRANE PROTEIN TVP38-RELATED"/>
    <property type="match status" value="1"/>
</dbReference>
<dbReference type="PANTHER" id="PTHR12677:SF59">
    <property type="entry name" value="GOLGI APPARATUS MEMBRANE PROTEIN TVP38-RELATED"/>
    <property type="match status" value="1"/>
</dbReference>
<comment type="subcellular location">
    <subcellularLocation>
        <location evidence="1 6">Cell membrane</location>
        <topology evidence="1 6">Multi-pass membrane protein</topology>
    </subcellularLocation>
</comment>
<dbReference type="InterPro" id="IPR032816">
    <property type="entry name" value="VTT_dom"/>
</dbReference>
<keyword evidence="2 6" id="KW-1003">Cell membrane</keyword>
<evidence type="ECO:0000313" key="9">
    <source>
        <dbReference type="EMBL" id="MZI92424.1"/>
    </source>
</evidence>
<dbReference type="InterPro" id="IPR015414">
    <property type="entry name" value="TMEM64"/>
</dbReference>
<evidence type="ECO:0000256" key="7">
    <source>
        <dbReference type="SAM" id="SignalP"/>
    </source>
</evidence>
<feature type="signal peptide" evidence="7">
    <location>
        <begin position="1"/>
        <end position="18"/>
    </location>
</feature>
<keyword evidence="3 6" id="KW-0812">Transmembrane</keyword>
<protein>
    <recommendedName>
        <fullName evidence="6">TVP38/TMEM64 family membrane protein</fullName>
    </recommendedName>
</protein>
<keyword evidence="10" id="KW-1185">Reference proteome</keyword>
<organism evidence="9 10">
    <name type="scientific">Vibrio eleionomae</name>
    <dbReference type="NCBI Taxonomy" id="2653505"/>
    <lineage>
        <taxon>Bacteria</taxon>
        <taxon>Pseudomonadati</taxon>
        <taxon>Pseudomonadota</taxon>
        <taxon>Gammaproteobacteria</taxon>
        <taxon>Vibrionales</taxon>
        <taxon>Vibrionaceae</taxon>
        <taxon>Vibrio</taxon>
    </lineage>
</organism>